<dbReference type="InterPro" id="IPR006860">
    <property type="entry name" value="FecR"/>
</dbReference>
<organism evidence="3 5">
    <name type="scientific">Iodobacter fluviatilis</name>
    <dbReference type="NCBI Taxonomy" id="537"/>
    <lineage>
        <taxon>Bacteria</taxon>
        <taxon>Pseudomonadati</taxon>
        <taxon>Pseudomonadota</taxon>
        <taxon>Betaproteobacteria</taxon>
        <taxon>Neisseriales</taxon>
        <taxon>Chitinibacteraceae</taxon>
        <taxon>Iodobacter</taxon>
    </lineage>
</organism>
<gene>
    <name evidence="4" type="ORF">EV682_11962</name>
    <name evidence="3" type="ORF">NCTC11159_02995</name>
</gene>
<dbReference type="OrthoDB" id="369729at2"/>
<dbReference type="AlphaFoldDB" id="A0A377QAK8"/>
<evidence type="ECO:0000256" key="1">
    <source>
        <dbReference type="SAM" id="SignalP"/>
    </source>
</evidence>
<accession>A0A377QAK8</accession>
<dbReference type="PANTHER" id="PTHR38731">
    <property type="entry name" value="LIPL45-RELATED LIPOPROTEIN-RELATED"/>
    <property type="match status" value="1"/>
</dbReference>
<reference evidence="3 5" key="1">
    <citation type="submission" date="2018-06" db="EMBL/GenBank/DDBJ databases">
        <authorList>
            <consortium name="Pathogen Informatics"/>
            <person name="Doyle S."/>
        </authorList>
    </citation>
    <scope>NUCLEOTIDE SEQUENCE [LARGE SCALE GENOMIC DNA]</scope>
    <source>
        <strain evidence="3 5">NCTC11159</strain>
    </source>
</reference>
<dbReference type="Pfam" id="PF04773">
    <property type="entry name" value="FecR"/>
    <property type="match status" value="1"/>
</dbReference>
<evidence type="ECO:0000313" key="4">
    <source>
        <dbReference type="EMBL" id="TCU81805.1"/>
    </source>
</evidence>
<protein>
    <submittedName>
        <fullName evidence="4">FecR family protein</fullName>
    </submittedName>
    <submittedName>
        <fullName evidence="3">FecR protein</fullName>
    </submittedName>
</protein>
<dbReference type="PANTHER" id="PTHR38731:SF1">
    <property type="entry name" value="FECR PROTEIN DOMAIN-CONTAINING PROTEIN"/>
    <property type="match status" value="1"/>
</dbReference>
<evidence type="ECO:0000313" key="3">
    <source>
        <dbReference type="EMBL" id="STQ91912.1"/>
    </source>
</evidence>
<name>A0A377QAK8_9NEIS</name>
<feature type="domain" description="FecR protein" evidence="2">
    <location>
        <begin position="55"/>
        <end position="142"/>
    </location>
</feature>
<sequence length="144" mass="15134">MFKFTFICGLLLSSALWAAETPIAYVKNVNGEASVTTGGKVVKAEVGTAVMQGSVLKTGAKSSMGLTFKDETIMSFGPDTQLTVDEYLYSPAQGKLSLVSMMAKGTMNYVSGVIAKLQPDAVAIKTPAGIIGVRGTQFVVKVEE</sequence>
<dbReference type="EMBL" id="SMBT01000019">
    <property type="protein sequence ID" value="TCU81805.1"/>
    <property type="molecule type" value="Genomic_DNA"/>
</dbReference>
<dbReference type="EMBL" id="UGHR01000001">
    <property type="protein sequence ID" value="STQ91912.1"/>
    <property type="molecule type" value="Genomic_DNA"/>
</dbReference>
<evidence type="ECO:0000259" key="2">
    <source>
        <dbReference type="Pfam" id="PF04773"/>
    </source>
</evidence>
<evidence type="ECO:0000313" key="6">
    <source>
        <dbReference type="Proteomes" id="UP000295794"/>
    </source>
</evidence>
<dbReference type="RefSeq" id="WP_115228104.1">
    <property type="nucleotide sequence ID" value="NZ_CAWOLO010000019.1"/>
</dbReference>
<feature type="signal peptide" evidence="1">
    <location>
        <begin position="1"/>
        <end position="18"/>
    </location>
</feature>
<evidence type="ECO:0000313" key="5">
    <source>
        <dbReference type="Proteomes" id="UP000255108"/>
    </source>
</evidence>
<dbReference type="Proteomes" id="UP000295794">
    <property type="component" value="Unassembled WGS sequence"/>
</dbReference>
<feature type="chain" id="PRO_5016961555" evidence="1">
    <location>
        <begin position="19"/>
        <end position="144"/>
    </location>
</feature>
<dbReference type="Proteomes" id="UP000255108">
    <property type="component" value="Unassembled WGS sequence"/>
</dbReference>
<reference evidence="4 6" key="2">
    <citation type="submission" date="2019-03" db="EMBL/GenBank/DDBJ databases">
        <title>Genomic Encyclopedia of Type Strains, Phase IV (KMG-IV): sequencing the most valuable type-strain genomes for metagenomic binning, comparative biology and taxonomic classification.</title>
        <authorList>
            <person name="Goeker M."/>
        </authorList>
    </citation>
    <scope>NUCLEOTIDE SEQUENCE [LARGE SCALE GENOMIC DNA]</scope>
    <source>
        <strain evidence="4 6">DSM 3764</strain>
    </source>
</reference>
<proteinExistence type="predicted"/>
<keyword evidence="6" id="KW-1185">Reference proteome</keyword>
<keyword evidence="1" id="KW-0732">Signal</keyword>